<dbReference type="Proteomes" id="UP000688137">
    <property type="component" value="Unassembled WGS sequence"/>
</dbReference>
<dbReference type="Pfam" id="PF13639">
    <property type="entry name" value="zf-RING_2"/>
    <property type="match status" value="1"/>
</dbReference>
<keyword evidence="1" id="KW-0479">Metal-binding</keyword>
<keyword evidence="1" id="KW-0862">Zinc</keyword>
<dbReference type="GO" id="GO:0008270">
    <property type="term" value="F:zinc ion binding"/>
    <property type="evidence" value="ECO:0007669"/>
    <property type="project" value="UniProtKB-KW"/>
</dbReference>
<keyword evidence="1" id="KW-0863">Zinc-finger</keyword>
<evidence type="ECO:0000313" key="3">
    <source>
        <dbReference type="EMBL" id="CAD8073732.1"/>
    </source>
</evidence>
<dbReference type="EMBL" id="CAJJDM010000051">
    <property type="protein sequence ID" value="CAD8073732.1"/>
    <property type="molecule type" value="Genomic_DNA"/>
</dbReference>
<dbReference type="PROSITE" id="PS50089">
    <property type="entry name" value="ZF_RING_2"/>
    <property type="match status" value="1"/>
</dbReference>
<accession>A0A8S1M4V6</accession>
<protein>
    <recommendedName>
        <fullName evidence="2">RING-type domain-containing protein</fullName>
    </recommendedName>
</protein>
<gene>
    <name evidence="3" type="ORF">PPRIM_AZ9-3.1.T0510213</name>
</gene>
<dbReference type="InterPro" id="IPR001841">
    <property type="entry name" value="Znf_RING"/>
</dbReference>
<evidence type="ECO:0000313" key="4">
    <source>
        <dbReference type="Proteomes" id="UP000688137"/>
    </source>
</evidence>
<feature type="domain" description="RING-type" evidence="2">
    <location>
        <begin position="110"/>
        <end position="151"/>
    </location>
</feature>
<dbReference type="OMA" id="HQQNCKA"/>
<evidence type="ECO:0000259" key="2">
    <source>
        <dbReference type="PROSITE" id="PS50089"/>
    </source>
</evidence>
<dbReference type="AlphaFoldDB" id="A0A8S1M4V6"/>
<comment type="caution">
    <text evidence="3">The sequence shown here is derived from an EMBL/GenBank/DDBJ whole genome shotgun (WGS) entry which is preliminary data.</text>
</comment>
<evidence type="ECO:0000256" key="1">
    <source>
        <dbReference type="PROSITE-ProRule" id="PRU00175"/>
    </source>
</evidence>
<name>A0A8S1M4V6_PARPR</name>
<proteinExistence type="predicted"/>
<organism evidence="3 4">
    <name type="scientific">Paramecium primaurelia</name>
    <dbReference type="NCBI Taxonomy" id="5886"/>
    <lineage>
        <taxon>Eukaryota</taxon>
        <taxon>Sar</taxon>
        <taxon>Alveolata</taxon>
        <taxon>Ciliophora</taxon>
        <taxon>Intramacronucleata</taxon>
        <taxon>Oligohymenophorea</taxon>
        <taxon>Peniculida</taxon>
        <taxon>Parameciidae</taxon>
        <taxon>Paramecium</taxon>
    </lineage>
</organism>
<keyword evidence="4" id="KW-1185">Reference proteome</keyword>
<reference evidence="3" key="1">
    <citation type="submission" date="2021-01" db="EMBL/GenBank/DDBJ databases">
        <authorList>
            <consortium name="Genoscope - CEA"/>
            <person name="William W."/>
        </authorList>
    </citation>
    <scope>NUCLEOTIDE SEQUENCE</scope>
</reference>
<dbReference type="SMART" id="SM00184">
    <property type="entry name" value="RING"/>
    <property type="match status" value="1"/>
</dbReference>
<sequence length="153" mass="18062">MNQTQIDDMRLYPCSNCGDHYPYCFISDHLESCLQENLQVDCRYCGETILEKFMQDHQQNCKAYALQETEDDVCEFCQEKIFKKFKQDHYQDCPLKQVADAYQSYKAQECPICLIEIGPADQKGLLQCCHVFHQECLQQWQKKSLECPVCRYS</sequence>